<evidence type="ECO:0000313" key="3">
    <source>
        <dbReference type="Proteomes" id="UP001271007"/>
    </source>
</evidence>
<comment type="caution">
    <text evidence="2">The sequence shown here is derived from an EMBL/GenBank/DDBJ whole genome shotgun (WGS) entry which is preliminary data.</text>
</comment>
<dbReference type="EMBL" id="JAWDJX010000013">
    <property type="protein sequence ID" value="KAK3054198.1"/>
    <property type="molecule type" value="Genomic_DNA"/>
</dbReference>
<feature type="compositionally biased region" description="Polar residues" evidence="1">
    <location>
        <begin position="1"/>
        <end position="13"/>
    </location>
</feature>
<evidence type="ECO:0000256" key="1">
    <source>
        <dbReference type="SAM" id="MobiDB-lite"/>
    </source>
</evidence>
<evidence type="ECO:0000313" key="2">
    <source>
        <dbReference type="EMBL" id="KAK3054198.1"/>
    </source>
</evidence>
<organism evidence="2 3">
    <name type="scientific">Extremus antarcticus</name>
    <dbReference type="NCBI Taxonomy" id="702011"/>
    <lineage>
        <taxon>Eukaryota</taxon>
        <taxon>Fungi</taxon>
        <taxon>Dikarya</taxon>
        <taxon>Ascomycota</taxon>
        <taxon>Pezizomycotina</taxon>
        <taxon>Dothideomycetes</taxon>
        <taxon>Dothideomycetidae</taxon>
        <taxon>Mycosphaerellales</taxon>
        <taxon>Extremaceae</taxon>
        <taxon>Extremus</taxon>
    </lineage>
</organism>
<protein>
    <submittedName>
        <fullName evidence="2">Uncharacterized protein</fullName>
    </submittedName>
</protein>
<sequence>MAKQLTPSSTLSGLSDAMQHPKNGSAHVAAYSTPQPDDSLPYELVNMNQDLLCFADPDTLKSRRTYTSLTRTGVSLSQPSPPSQQLISEGVELLNHILDIVADIGDSLLPDDMTEMCASGTMGPMAWKGTHATFKTLLHDRSKARLESMSRAISEQTARPVVFPRTAAYGALEAMLSGQNLRWEVAGMYLGQLGVWLGGERDLATSPNAHKSWKSDRKSLMVKVYRACMQCESFCDGLGAVNDLMLWFISISLLYATWCFGDDSYHVLRLLGNMRYHRGVPADPATPFYLMELRKIAIAWAHDHDKCFASFTSRPPRLSRHFCVLNSPLDLPDAVLTGPAEALLESAAKLDEHGWCKEGIVYPVARLRVGNLLMPIREEALELRNGPQIPDLESQTRQVPK</sequence>
<reference evidence="2" key="1">
    <citation type="submission" date="2023-04" db="EMBL/GenBank/DDBJ databases">
        <title>Black Yeasts Isolated from many extreme environments.</title>
        <authorList>
            <person name="Coleine C."/>
            <person name="Stajich J.E."/>
            <person name="Selbmann L."/>
        </authorList>
    </citation>
    <scope>NUCLEOTIDE SEQUENCE</scope>
    <source>
        <strain evidence="2">CCFEE 5312</strain>
    </source>
</reference>
<dbReference type="Proteomes" id="UP001271007">
    <property type="component" value="Unassembled WGS sequence"/>
</dbReference>
<keyword evidence="3" id="KW-1185">Reference proteome</keyword>
<feature type="region of interest" description="Disordered" evidence="1">
    <location>
        <begin position="1"/>
        <end position="33"/>
    </location>
</feature>
<accession>A0AAJ0DPI4</accession>
<name>A0AAJ0DPI4_9PEZI</name>
<dbReference type="AlphaFoldDB" id="A0AAJ0DPI4"/>
<dbReference type="CDD" id="cd12148">
    <property type="entry name" value="fungal_TF_MHR"/>
    <property type="match status" value="1"/>
</dbReference>
<proteinExistence type="predicted"/>
<gene>
    <name evidence="2" type="ORF">LTR09_004976</name>
</gene>